<dbReference type="EMBL" id="LXQA010234357">
    <property type="protein sequence ID" value="MCI36501.1"/>
    <property type="molecule type" value="Genomic_DNA"/>
</dbReference>
<protein>
    <submittedName>
        <fullName evidence="1">RNA-directed DNA polymerase (Reverse transcriptase)</fullName>
    </submittedName>
</protein>
<sequence>MLTLMSSDLEIHDAVFSMNKNSAPGPDGFGAFFFQSYWEIIKHDVSMAVMDFFSSGCLLPNMNANTLVLILNSPNADTIDKYCPISMANFKFKIISKIIANRLARIMPNIVSKQQRGFIH</sequence>
<organism evidence="1 2">
    <name type="scientific">Trifolium medium</name>
    <dbReference type="NCBI Taxonomy" id="97028"/>
    <lineage>
        <taxon>Eukaryota</taxon>
        <taxon>Viridiplantae</taxon>
        <taxon>Streptophyta</taxon>
        <taxon>Embryophyta</taxon>
        <taxon>Tracheophyta</taxon>
        <taxon>Spermatophyta</taxon>
        <taxon>Magnoliopsida</taxon>
        <taxon>eudicotyledons</taxon>
        <taxon>Gunneridae</taxon>
        <taxon>Pentapetalae</taxon>
        <taxon>rosids</taxon>
        <taxon>fabids</taxon>
        <taxon>Fabales</taxon>
        <taxon>Fabaceae</taxon>
        <taxon>Papilionoideae</taxon>
        <taxon>50 kb inversion clade</taxon>
        <taxon>NPAAA clade</taxon>
        <taxon>Hologalegina</taxon>
        <taxon>IRL clade</taxon>
        <taxon>Trifolieae</taxon>
        <taxon>Trifolium</taxon>
    </lineage>
</organism>
<keyword evidence="1" id="KW-0548">Nucleotidyltransferase</keyword>
<accession>A0A392RIU3</accession>
<dbReference type="AlphaFoldDB" id="A0A392RIU3"/>
<keyword evidence="2" id="KW-1185">Reference proteome</keyword>
<keyword evidence="1" id="KW-0808">Transferase</keyword>
<evidence type="ECO:0000313" key="1">
    <source>
        <dbReference type="EMBL" id="MCI36501.1"/>
    </source>
</evidence>
<proteinExistence type="predicted"/>
<dbReference type="PANTHER" id="PTHR46890">
    <property type="entry name" value="NON-LTR RETROLELEMENT REVERSE TRANSCRIPTASE-LIKE PROTEIN-RELATED"/>
    <property type="match status" value="1"/>
</dbReference>
<dbReference type="GO" id="GO:0003964">
    <property type="term" value="F:RNA-directed DNA polymerase activity"/>
    <property type="evidence" value="ECO:0007669"/>
    <property type="project" value="UniProtKB-KW"/>
</dbReference>
<name>A0A392RIU3_9FABA</name>
<reference evidence="1 2" key="1">
    <citation type="journal article" date="2018" name="Front. Plant Sci.">
        <title>Red Clover (Trifolium pratense) and Zigzag Clover (T. medium) - A Picture of Genomic Similarities and Differences.</title>
        <authorList>
            <person name="Dluhosova J."/>
            <person name="Istvanek J."/>
            <person name="Nedelnik J."/>
            <person name="Repkova J."/>
        </authorList>
    </citation>
    <scope>NUCLEOTIDE SEQUENCE [LARGE SCALE GENOMIC DNA]</scope>
    <source>
        <strain evidence="2">cv. 10/8</strain>
        <tissue evidence="1">Leaf</tissue>
    </source>
</reference>
<dbReference type="InterPro" id="IPR052343">
    <property type="entry name" value="Retrotransposon-Effector_Assoc"/>
</dbReference>
<keyword evidence="1" id="KW-0695">RNA-directed DNA polymerase</keyword>
<feature type="non-terminal residue" evidence="1">
    <location>
        <position position="120"/>
    </location>
</feature>
<dbReference type="PANTHER" id="PTHR46890:SF1">
    <property type="entry name" value="REVERSE TRANSCRIPTASE DOMAIN-CONTAINING PROTEIN"/>
    <property type="match status" value="1"/>
</dbReference>
<dbReference type="Proteomes" id="UP000265520">
    <property type="component" value="Unassembled WGS sequence"/>
</dbReference>
<comment type="caution">
    <text evidence="1">The sequence shown here is derived from an EMBL/GenBank/DDBJ whole genome shotgun (WGS) entry which is preliminary data.</text>
</comment>
<evidence type="ECO:0000313" key="2">
    <source>
        <dbReference type="Proteomes" id="UP000265520"/>
    </source>
</evidence>